<comment type="caution">
    <text evidence="2">The sequence shown here is derived from an EMBL/GenBank/DDBJ whole genome shotgun (WGS) entry which is preliminary data.</text>
</comment>
<dbReference type="AlphaFoldDB" id="A0AAE0DAL8"/>
<organism evidence="2 3">
    <name type="scientific">Colletotrichum kahawae</name>
    <name type="common">Coffee berry disease fungus</name>
    <dbReference type="NCBI Taxonomy" id="34407"/>
    <lineage>
        <taxon>Eukaryota</taxon>
        <taxon>Fungi</taxon>
        <taxon>Dikarya</taxon>
        <taxon>Ascomycota</taxon>
        <taxon>Pezizomycotina</taxon>
        <taxon>Sordariomycetes</taxon>
        <taxon>Hypocreomycetidae</taxon>
        <taxon>Glomerellales</taxon>
        <taxon>Glomerellaceae</taxon>
        <taxon>Colletotrichum</taxon>
        <taxon>Colletotrichum gloeosporioides species complex</taxon>
    </lineage>
</organism>
<evidence type="ECO:0000313" key="3">
    <source>
        <dbReference type="Proteomes" id="UP001281614"/>
    </source>
</evidence>
<gene>
    <name evidence="2" type="ORF">CKAH01_14075</name>
</gene>
<dbReference type="EMBL" id="VYYT01000072">
    <property type="protein sequence ID" value="KAK2772070.1"/>
    <property type="molecule type" value="Genomic_DNA"/>
</dbReference>
<reference evidence="2" key="1">
    <citation type="submission" date="2023-02" db="EMBL/GenBank/DDBJ databases">
        <title>Colletotrichum kahawae CIFC_Que2 genome sequencing and assembly.</title>
        <authorList>
            <person name="Baroncelli R."/>
        </authorList>
    </citation>
    <scope>NUCLEOTIDE SEQUENCE</scope>
    <source>
        <strain evidence="2">CIFC_Que2</strain>
    </source>
</reference>
<evidence type="ECO:0000313" key="2">
    <source>
        <dbReference type="EMBL" id="KAK2772070.1"/>
    </source>
</evidence>
<feature type="compositionally biased region" description="Basic residues" evidence="1">
    <location>
        <begin position="28"/>
        <end position="37"/>
    </location>
</feature>
<name>A0AAE0DAL8_COLKA</name>
<keyword evidence="3" id="KW-1185">Reference proteome</keyword>
<proteinExistence type="predicted"/>
<sequence length="213" mass="24757">MGIWRTNEGVPTKFHPPQLRPLLCESPRRRRRRRPRRQAMTGLQQTPNSIVPRRLSCPATHAASIDRPNDSLSRSTSKHQPLRTQPRSHRDTFHLTCKTTVPTDWIPTPDTETDTLLIRLSLRRHSTTYFGLKYIMYGRFQGPNSRQNPDRWAPTACQLQRLCTMRSTLHTFLSAAPCCQTFVLALTSQIHRTCFHYCFWPSLRYRPHGTPSP</sequence>
<feature type="region of interest" description="Disordered" evidence="1">
    <location>
        <begin position="1"/>
        <end position="20"/>
    </location>
</feature>
<feature type="region of interest" description="Disordered" evidence="1">
    <location>
        <begin position="25"/>
        <end position="93"/>
    </location>
</feature>
<evidence type="ECO:0000256" key="1">
    <source>
        <dbReference type="SAM" id="MobiDB-lite"/>
    </source>
</evidence>
<accession>A0AAE0DAL8</accession>
<protein>
    <submittedName>
        <fullName evidence="2">Uncharacterized protein</fullName>
    </submittedName>
</protein>
<dbReference type="Proteomes" id="UP001281614">
    <property type="component" value="Unassembled WGS sequence"/>
</dbReference>